<feature type="transmembrane region" description="Helical" evidence="8">
    <location>
        <begin position="277"/>
        <end position="298"/>
    </location>
</feature>
<keyword evidence="5" id="KW-0418">Kinase</keyword>
<dbReference type="InterPro" id="IPR036097">
    <property type="entry name" value="HisK_dim/P_sf"/>
</dbReference>
<accession>A0A5D3B3E1</accession>
<evidence type="ECO:0000256" key="4">
    <source>
        <dbReference type="ARBA" id="ARBA00022679"/>
    </source>
</evidence>
<dbReference type="Pfam" id="PF00512">
    <property type="entry name" value="HisKA"/>
    <property type="match status" value="1"/>
</dbReference>
<comment type="caution">
    <text evidence="11">The sequence shown here is derived from an EMBL/GenBank/DDBJ whole genome shotgun (WGS) entry which is preliminary data.</text>
</comment>
<dbReference type="PANTHER" id="PTHR43047">
    <property type="entry name" value="TWO-COMPONENT HISTIDINE PROTEIN KINASE"/>
    <property type="match status" value="1"/>
</dbReference>
<dbReference type="Gene3D" id="3.40.50.2300">
    <property type="match status" value="1"/>
</dbReference>
<name>A0A5D3B3E1_9TREE</name>
<feature type="transmembrane region" description="Helical" evidence="8">
    <location>
        <begin position="419"/>
        <end position="440"/>
    </location>
</feature>
<feature type="compositionally biased region" description="Polar residues" evidence="7">
    <location>
        <begin position="691"/>
        <end position="707"/>
    </location>
</feature>
<dbReference type="SMART" id="SM00448">
    <property type="entry name" value="REC"/>
    <property type="match status" value="1"/>
</dbReference>
<dbReference type="SUPFAM" id="SSF55874">
    <property type="entry name" value="ATPase domain of HSP90 chaperone/DNA topoisomerase II/histidine kinase"/>
    <property type="match status" value="2"/>
</dbReference>
<evidence type="ECO:0000313" key="11">
    <source>
        <dbReference type="EMBL" id="TYJ57031.1"/>
    </source>
</evidence>
<feature type="compositionally biased region" description="Basic and acidic residues" evidence="7">
    <location>
        <begin position="1174"/>
        <end position="1185"/>
    </location>
</feature>
<dbReference type="SMART" id="SM00387">
    <property type="entry name" value="HATPase_c"/>
    <property type="match status" value="1"/>
</dbReference>
<feature type="transmembrane region" description="Helical" evidence="8">
    <location>
        <begin position="393"/>
        <end position="412"/>
    </location>
</feature>
<feature type="domain" description="Response regulatory" evidence="10">
    <location>
        <begin position="1050"/>
        <end position="1172"/>
    </location>
</feature>
<evidence type="ECO:0000256" key="5">
    <source>
        <dbReference type="ARBA" id="ARBA00022777"/>
    </source>
</evidence>
<keyword evidence="3 6" id="KW-0597">Phosphoprotein</keyword>
<dbReference type="Gene3D" id="1.10.287.130">
    <property type="match status" value="1"/>
</dbReference>
<gene>
    <name evidence="11" type="ORF">B9479_002310</name>
</gene>
<dbReference type="PANTHER" id="PTHR43047:SF66">
    <property type="entry name" value="HISKA"/>
    <property type="match status" value="1"/>
</dbReference>
<dbReference type="InterPro" id="IPR003594">
    <property type="entry name" value="HATPase_dom"/>
</dbReference>
<evidence type="ECO:0000313" key="12">
    <source>
        <dbReference type="Proteomes" id="UP000322245"/>
    </source>
</evidence>
<dbReference type="GO" id="GO:0000155">
    <property type="term" value="F:phosphorelay sensor kinase activity"/>
    <property type="evidence" value="ECO:0007669"/>
    <property type="project" value="InterPro"/>
</dbReference>
<keyword evidence="12" id="KW-1185">Reference proteome</keyword>
<dbReference type="InterPro" id="IPR011006">
    <property type="entry name" value="CheY-like_superfamily"/>
</dbReference>
<feature type="region of interest" description="Disordered" evidence="7">
    <location>
        <begin position="996"/>
        <end position="1045"/>
    </location>
</feature>
<organism evidence="11 12">
    <name type="scientific">Cryptococcus floricola</name>
    <dbReference type="NCBI Taxonomy" id="2591691"/>
    <lineage>
        <taxon>Eukaryota</taxon>
        <taxon>Fungi</taxon>
        <taxon>Dikarya</taxon>
        <taxon>Basidiomycota</taxon>
        <taxon>Agaricomycotina</taxon>
        <taxon>Tremellomycetes</taxon>
        <taxon>Tremellales</taxon>
        <taxon>Cryptococcaceae</taxon>
        <taxon>Cryptococcus</taxon>
    </lineage>
</organism>
<protein>
    <recommendedName>
        <fullName evidence="2">histidine kinase</fullName>
        <ecNumber evidence="2">2.7.13.3</ecNumber>
    </recommendedName>
</protein>
<dbReference type="EMBL" id="NIDF01000017">
    <property type="protein sequence ID" value="TYJ57031.1"/>
    <property type="molecule type" value="Genomic_DNA"/>
</dbReference>
<keyword evidence="4" id="KW-0808">Transferase</keyword>
<evidence type="ECO:0000256" key="6">
    <source>
        <dbReference type="PROSITE-ProRule" id="PRU00169"/>
    </source>
</evidence>
<dbReference type="Pfam" id="PF00072">
    <property type="entry name" value="Response_reg"/>
    <property type="match status" value="1"/>
</dbReference>
<dbReference type="GO" id="GO:0005886">
    <property type="term" value="C:plasma membrane"/>
    <property type="evidence" value="ECO:0007669"/>
    <property type="project" value="TreeGrafter"/>
</dbReference>
<keyword evidence="8" id="KW-0812">Transmembrane</keyword>
<feature type="region of interest" description="Disordered" evidence="7">
    <location>
        <begin position="1174"/>
        <end position="1200"/>
    </location>
</feature>
<feature type="region of interest" description="Disordered" evidence="7">
    <location>
        <begin position="113"/>
        <end position="220"/>
    </location>
</feature>
<evidence type="ECO:0000256" key="2">
    <source>
        <dbReference type="ARBA" id="ARBA00012438"/>
    </source>
</evidence>
<dbReference type="GO" id="GO:0009927">
    <property type="term" value="F:histidine phosphotransfer kinase activity"/>
    <property type="evidence" value="ECO:0007669"/>
    <property type="project" value="TreeGrafter"/>
</dbReference>
<evidence type="ECO:0000256" key="8">
    <source>
        <dbReference type="SAM" id="Phobius"/>
    </source>
</evidence>
<feature type="compositionally biased region" description="Basic and acidic residues" evidence="7">
    <location>
        <begin position="10"/>
        <end position="19"/>
    </location>
</feature>
<dbReference type="Gene3D" id="3.30.565.10">
    <property type="entry name" value="Histidine kinase-like ATPase, C-terminal domain"/>
    <property type="match status" value="2"/>
</dbReference>
<keyword evidence="8" id="KW-1133">Transmembrane helix</keyword>
<feature type="region of interest" description="Disordered" evidence="7">
    <location>
        <begin position="1"/>
        <end position="62"/>
    </location>
</feature>
<dbReference type="CDD" id="cd17546">
    <property type="entry name" value="REC_hyHK_CKI1_RcsC-like"/>
    <property type="match status" value="1"/>
</dbReference>
<feature type="domain" description="Histidine kinase" evidence="9">
    <location>
        <begin position="482"/>
        <end position="826"/>
    </location>
</feature>
<evidence type="ECO:0000259" key="10">
    <source>
        <dbReference type="PROSITE" id="PS50110"/>
    </source>
</evidence>
<feature type="transmembrane region" description="Helical" evidence="8">
    <location>
        <begin position="336"/>
        <end position="360"/>
    </location>
</feature>
<dbReference type="CDD" id="cd00082">
    <property type="entry name" value="HisKA"/>
    <property type="match status" value="1"/>
</dbReference>
<dbReference type="SUPFAM" id="SSF52172">
    <property type="entry name" value="CheY-like"/>
    <property type="match status" value="1"/>
</dbReference>
<feature type="region of interest" description="Disordered" evidence="7">
    <location>
        <begin position="690"/>
        <end position="717"/>
    </location>
</feature>
<evidence type="ECO:0000259" key="9">
    <source>
        <dbReference type="PROSITE" id="PS50109"/>
    </source>
</evidence>
<reference evidence="11 12" key="1">
    <citation type="submission" date="2017-05" db="EMBL/GenBank/DDBJ databases">
        <title>The Genome Sequence of Tsuchiyaea wingfieldii DSM 27421.</title>
        <authorList>
            <person name="Cuomo C."/>
            <person name="Passer A."/>
            <person name="Billmyre B."/>
            <person name="Heitman J."/>
        </authorList>
    </citation>
    <scope>NUCLEOTIDE SEQUENCE [LARGE SCALE GENOMIC DNA]</scope>
    <source>
        <strain evidence="11 12">DSM 27421</strain>
    </source>
</reference>
<dbReference type="SMART" id="SM00388">
    <property type="entry name" value="HisKA"/>
    <property type="match status" value="1"/>
</dbReference>
<comment type="catalytic activity">
    <reaction evidence="1">
        <text>ATP + protein L-histidine = ADP + protein N-phospho-L-histidine.</text>
        <dbReference type="EC" id="2.7.13.3"/>
    </reaction>
</comment>
<dbReference type="InterPro" id="IPR005467">
    <property type="entry name" value="His_kinase_dom"/>
</dbReference>
<dbReference type="Pfam" id="PF02518">
    <property type="entry name" value="HATPase_c"/>
    <property type="match status" value="1"/>
</dbReference>
<dbReference type="Proteomes" id="UP000322245">
    <property type="component" value="Unassembled WGS sequence"/>
</dbReference>
<evidence type="ECO:0000256" key="3">
    <source>
        <dbReference type="ARBA" id="ARBA00022553"/>
    </source>
</evidence>
<dbReference type="PROSITE" id="PS50110">
    <property type="entry name" value="RESPONSE_REGULATORY"/>
    <property type="match status" value="1"/>
</dbReference>
<feature type="transmembrane region" description="Helical" evidence="8">
    <location>
        <begin position="304"/>
        <end position="324"/>
    </location>
</feature>
<feature type="compositionally biased region" description="Basic and acidic residues" evidence="7">
    <location>
        <begin position="996"/>
        <end position="1005"/>
    </location>
</feature>
<dbReference type="EC" id="2.7.13.3" evidence="2"/>
<dbReference type="InterPro" id="IPR003661">
    <property type="entry name" value="HisK_dim/P_dom"/>
</dbReference>
<feature type="compositionally biased region" description="Gly residues" evidence="7">
    <location>
        <begin position="877"/>
        <end position="887"/>
    </location>
</feature>
<dbReference type="SUPFAM" id="SSF47384">
    <property type="entry name" value="Homodimeric domain of signal transducing histidine kinase"/>
    <property type="match status" value="1"/>
</dbReference>
<keyword evidence="8" id="KW-0472">Membrane</keyword>
<sequence>MAGSSSAALRADDATDHTYRSPPMPLVSAMHNNGGQDPNIRDPNIRHEQKRGKARFAPSNLSSVWRSIKTHLTPPSHPSTTSESALGSGLNNTDNMYYEDGSAVRHLPIELLNPKAGTDGRHKRKSKNSGSRNGLRNRARGSQGATSTSRYGDDDDMSAKPAEPVSRIVVDNNFEHFTPMVPKSDSGYGSGRTPGTNATPGMDLEEEEDGSPLDRSDAASTLRRNSRARWIRRNSVVEMLVDRVWPNFKHFLDSSYPEPSKERSFQKELWFTQKQGALASSIFLLINWILTVGLLPTPFTTFNWIAYVAVAGVITVPILPLVALDYPRRHPKIWQPIIFSACWVFAFILLVEIRICGYFNDVNTCGNRNFMNLLGFAFGQPTLGLLTLKEDRGFAVFGASAWLILTGALIMSEQNSPKLFFRNMVFFALFHAFLIGASFLKERSDRQMFALRQQLKIQYRATQSAQVMERRAADSKKRFVSYIFHEVRVPLNTALLAVQNLQGEKVFDHVQHEQGEMVDGLISSLTMMEKVLNDVLSFNRMESGKFAQARKPFDFHKSIQLVALSHRTQAQMAGIDLDVELDKDIDKIGGIFVGDEMRLRQVASNLVSNSIKFTDQGSVRIVTKLLYPRLEETPAMEEDDPLRQAAINLQRQQQLEETDKQVQGRTSTSVQPAPVQATHNTLHGFLHRSHSLSQTNSQSRPHSTKGSSPVAVDLEKGSISMEVRRDRDSMLAKEKEREEERKRVQKVVVRVEVHDTGVGLKKTDLLDGDLFSPYVQTEIGRRQGGKGSGLGLALVRQIVKLSNGRLGVESELGRGSMFWFELPYSLPPPPKAPRVRETSGLNAPGPKSWASVALERGGSNDKASQGGFGDQVPGAERSGGGGGGGPQRPGAMVRIQSTADVINSTSHDGSERPAMGTTDSTMPLLPSQQLPVSAEEAVIHTYPPTSPSATSLTPSTSNSTWLDPFAVPITFNTSTERRSSEWSEEMGRAAAAVQRLESERAEEGRGLGTGVGQAAEARLSAEGRETNDTEKAQPIKDEVARKGDGSAPLSTLVVDDDKLTRMLMSRMLTRLGHQVTTAENGKMALEIITDMLEGKPGAPTFDVVFLDNQMPLMSGVEVATAVREMGCPIYIVGCTGNALREDQDEYITAGADTILTKPIHQKNLVEMIRDARKRVAGETSPRDMDIGPDEGPMGSMRHMP</sequence>
<feature type="compositionally biased region" description="Basic and acidic residues" evidence="7">
    <location>
        <begin position="1019"/>
        <end position="1044"/>
    </location>
</feature>
<dbReference type="PRINTS" id="PR00344">
    <property type="entry name" value="BCTRLSENSOR"/>
</dbReference>
<feature type="region of interest" description="Disordered" evidence="7">
    <location>
        <begin position="826"/>
        <end position="891"/>
    </location>
</feature>
<dbReference type="AlphaFoldDB" id="A0A5D3B3E1"/>
<proteinExistence type="predicted"/>
<dbReference type="PROSITE" id="PS50109">
    <property type="entry name" value="HIS_KIN"/>
    <property type="match status" value="1"/>
</dbReference>
<dbReference type="InterPro" id="IPR001789">
    <property type="entry name" value="Sig_transdc_resp-reg_receiver"/>
</dbReference>
<feature type="modified residue" description="4-aspartylphosphate" evidence="6">
    <location>
        <position position="1107"/>
    </location>
</feature>
<dbReference type="InterPro" id="IPR036890">
    <property type="entry name" value="HATPase_C_sf"/>
</dbReference>
<evidence type="ECO:0000256" key="1">
    <source>
        <dbReference type="ARBA" id="ARBA00000085"/>
    </source>
</evidence>
<dbReference type="InterPro" id="IPR004358">
    <property type="entry name" value="Sig_transdc_His_kin-like_C"/>
</dbReference>
<evidence type="ECO:0000256" key="7">
    <source>
        <dbReference type="SAM" id="MobiDB-lite"/>
    </source>
</evidence>